<dbReference type="InterPro" id="IPR003730">
    <property type="entry name" value="Cu_polyphenol_OxRdtase"/>
</dbReference>
<name>A0ABS1CK57_9GAMM</name>
<comment type="similarity">
    <text evidence="2 10">Belongs to the purine nucleoside phosphorylase YfiH/LACC1 family.</text>
</comment>
<dbReference type="PANTHER" id="PTHR30616:SF2">
    <property type="entry name" value="PURINE NUCLEOSIDE PHOSPHORYLASE LACC1"/>
    <property type="match status" value="1"/>
</dbReference>
<comment type="caution">
    <text evidence="11">The sequence shown here is derived from an EMBL/GenBank/DDBJ whole genome shotgun (WGS) entry which is preliminary data.</text>
</comment>
<evidence type="ECO:0000313" key="12">
    <source>
        <dbReference type="Proteomes" id="UP000748752"/>
    </source>
</evidence>
<evidence type="ECO:0000256" key="7">
    <source>
        <dbReference type="ARBA" id="ARBA00047989"/>
    </source>
</evidence>
<keyword evidence="6" id="KW-0862">Zinc</keyword>
<dbReference type="EMBL" id="NRRV01000044">
    <property type="protein sequence ID" value="MBK1632313.1"/>
    <property type="molecule type" value="Genomic_DNA"/>
</dbReference>
<dbReference type="NCBIfam" id="TIGR00726">
    <property type="entry name" value="peptidoglycan editing factor PgeF"/>
    <property type="match status" value="1"/>
</dbReference>
<evidence type="ECO:0000256" key="6">
    <source>
        <dbReference type="ARBA" id="ARBA00022833"/>
    </source>
</evidence>
<evidence type="ECO:0000256" key="10">
    <source>
        <dbReference type="RuleBase" id="RU361274"/>
    </source>
</evidence>
<dbReference type="CDD" id="cd16833">
    <property type="entry name" value="YfiH"/>
    <property type="match status" value="1"/>
</dbReference>
<keyword evidence="4" id="KW-0479">Metal-binding</keyword>
<comment type="catalytic activity">
    <reaction evidence="9">
        <text>S-methyl-5'-thioadenosine + phosphate = 5-(methylsulfanyl)-alpha-D-ribose 1-phosphate + adenine</text>
        <dbReference type="Rhea" id="RHEA:11852"/>
        <dbReference type="ChEBI" id="CHEBI:16708"/>
        <dbReference type="ChEBI" id="CHEBI:17509"/>
        <dbReference type="ChEBI" id="CHEBI:43474"/>
        <dbReference type="ChEBI" id="CHEBI:58533"/>
        <dbReference type="EC" id="2.4.2.28"/>
    </reaction>
    <physiologicalReaction direction="left-to-right" evidence="9">
        <dbReference type="Rhea" id="RHEA:11853"/>
    </physiologicalReaction>
</comment>
<dbReference type="Gene3D" id="3.60.140.10">
    <property type="entry name" value="CNF1/YfiH-like putative cysteine hydrolases"/>
    <property type="match status" value="1"/>
</dbReference>
<dbReference type="Proteomes" id="UP000748752">
    <property type="component" value="Unassembled WGS sequence"/>
</dbReference>
<dbReference type="PANTHER" id="PTHR30616">
    <property type="entry name" value="UNCHARACTERIZED PROTEIN YFIH"/>
    <property type="match status" value="1"/>
</dbReference>
<accession>A0ABS1CK57</accession>
<comment type="catalytic activity">
    <reaction evidence="7">
        <text>adenosine + H2O + H(+) = inosine + NH4(+)</text>
        <dbReference type="Rhea" id="RHEA:24408"/>
        <dbReference type="ChEBI" id="CHEBI:15377"/>
        <dbReference type="ChEBI" id="CHEBI:15378"/>
        <dbReference type="ChEBI" id="CHEBI:16335"/>
        <dbReference type="ChEBI" id="CHEBI:17596"/>
        <dbReference type="ChEBI" id="CHEBI:28938"/>
        <dbReference type="EC" id="3.5.4.4"/>
    </reaction>
    <physiologicalReaction direction="left-to-right" evidence="7">
        <dbReference type="Rhea" id="RHEA:24409"/>
    </physiologicalReaction>
</comment>
<gene>
    <name evidence="11" type="ORF">CKO31_16525</name>
</gene>
<proteinExistence type="inferred from homology"/>
<keyword evidence="12" id="KW-1185">Reference proteome</keyword>
<dbReference type="InterPro" id="IPR038371">
    <property type="entry name" value="Cu_polyphenol_OxRdtase_sf"/>
</dbReference>
<dbReference type="SUPFAM" id="SSF64438">
    <property type="entry name" value="CNF1/YfiH-like putative cysteine hydrolases"/>
    <property type="match status" value="1"/>
</dbReference>
<evidence type="ECO:0000256" key="3">
    <source>
        <dbReference type="ARBA" id="ARBA00022679"/>
    </source>
</evidence>
<sequence>MSAAEPTWDDVIVPDWPAPPSVRACTTTRRGGASTGAFASLNLAQHVGDDPAAVAANRARLRAALALPAEPLWLAQVHGCDAVSLNAAAGAAEPPAADAAVTHVPGRVCAVLTADCLPVLLCDRGGSVCAAVHAGWRGLHRGVIEAALARLGRPPTSILAWLGPAIGPSRFEVGPEVRAAFLAQDAGAADAFRPGAGDRWLADLYALAHRRLTAAGVEQVSGGGLCTASDAARFYSYRRDGRTGRMATLIWLAAGAA</sequence>
<comment type="catalytic activity">
    <reaction evidence="1">
        <text>inosine + phosphate = alpha-D-ribose 1-phosphate + hypoxanthine</text>
        <dbReference type="Rhea" id="RHEA:27646"/>
        <dbReference type="ChEBI" id="CHEBI:17368"/>
        <dbReference type="ChEBI" id="CHEBI:17596"/>
        <dbReference type="ChEBI" id="CHEBI:43474"/>
        <dbReference type="ChEBI" id="CHEBI:57720"/>
        <dbReference type="EC" id="2.4.2.1"/>
    </reaction>
    <physiologicalReaction direction="left-to-right" evidence="1">
        <dbReference type="Rhea" id="RHEA:27647"/>
    </physiologicalReaction>
</comment>
<comment type="catalytic activity">
    <reaction evidence="8">
        <text>adenosine + phosphate = alpha-D-ribose 1-phosphate + adenine</text>
        <dbReference type="Rhea" id="RHEA:27642"/>
        <dbReference type="ChEBI" id="CHEBI:16335"/>
        <dbReference type="ChEBI" id="CHEBI:16708"/>
        <dbReference type="ChEBI" id="CHEBI:43474"/>
        <dbReference type="ChEBI" id="CHEBI:57720"/>
        <dbReference type="EC" id="2.4.2.1"/>
    </reaction>
    <physiologicalReaction direction="left-to-right" evidence="8">
        <dbReference type="Rhea" id="RHEA:27643"/>
    </physiologicalReaction>
</comment>
<evidence type="ECO:0000256" key="8">
    <source>
        <dbReference type="ARBA" id="ARBA00048968"/>
    </source>
</evidence>
<keyword evidence="5" id="KW-0378">Hydrolase</keyword>
<evidence type="ECO:0000256" key="1">
    <source>
        <dbReference type="ARBA" id="ARBA00000553"/>
    </source>
</evidence>
<evidence type="ECO:0000313" key="11">
    <source>
        <dbReference type="EMBL" id="MBK1632313.1"/>
    </source>
</evidence>
<dbReference type="InterPro" id="IPR011324">
    <property type="entry name" value="Cytotoxic_necrot_fac-like_cat"/>
</dbReference>
<evidence type="ECO:0000256" key="5">
    <source>
        <dbReference type="ARBA" id="ARBA00022801"/>
    </source>
</evidence>
<evidence type="ECO:0000256" key="2">
    <source>
        <dbReference type="ARBA" id="ARBA00007353"/>
    </source>
</evidence>
<keyword evidence="3" id="KW-0808">Transferase</keyword>
<evidence type="ECO:0000256" key="9">
    <source>
        <dbReference type="ARBA" id="ARBA00049893"/>
    </source>
</evidence>
<dbReference type="RefSeq" id="WP_200239773.1">
    <property type="nucleotide sequence ID" value="NZ_NRRV01000044.1"/>
</dbReference>
<reference evidence="11 12" key="1">
    <citation type="journal article" date="2020" name="Microorganisms">
        <title>Osmotic Adaptation and Compatible Solute Biosynthesis of Phototrophic Bacteria as Revealed from Genome Analyses.</title>
        <authorList>
            <person name="Imhoff J.F."/>
            <person name="Rahn T."/>
            <person name="Kunzel S."/>
            <person name="Keller A."/>
            <person name="Neulinger S.C."/>
        </authorList>
    </citation>
    <scope>NUCLEOTIDE SEQUENCE [LARGE SCALE GENOMIC DNA]</scope>
    <source>
        <strain evidence="11 12">DSM 6210</strain>
    </source>
</reference>
<protein>
    <recommendedName>
        <fullName evidence="10">Purine nucleoside phosphorylase</fullName>
    </recommendedName>
</protein>
<evidence type="ECO:0000256" key="4">
    <source>
        <dbReference type="ARBA" id="ARBA00022723"/>
    </source>
</evidence>
<organism evidence="11 12">
    <name type="scientific">Thiohalocapsa halophila</name>
    <dbReference type="NCBI Taxonomy" id="69359"/>
    <lineage>
        <taxon>Bacteria</taxon>
        <taxon>Pseudomonadati</taxon>
        <taxon>Pseudomonadota</taxon>
        <taxon>Gammaproteobacteria</taxon>
        <taxon>Chromatiales</taxon>
        <taxon>Chromatiaceae</taxon>
        <taxon>Thiohalocapsa</taxon>
    </lineage>
</organism>
<dbReference type="Pfam" id="PF02578">
    <property type="entry name" value="Cu-oxidase_4"/>
    <property type="match status" value="1"/>
</dbReference>